<keyword evidence="7" id="KW-1185">Reference proteome</keyword>
<evidence type="ECO:0000256" key="3">
    <source>
        <dbReference type="ARBA" id="ARBA00022729"/>
    </source>
</evidence>
<evidence type="ECO:0000256" key="1">
    <source>
        <dbReference type="ARBA" id="ARBA00005695"/>
    </source>
</evidence>
<comment type="caution">
    <text evidence="6">The sequence shown here is derived from an EMBL/GenBank/DDBJ whole genome shotgun (WGS) entry which is preliminary data.</text>
</comment>
<dbReference type="InterPro" id="IPR039424">
    <property type="entry name" value="SBP_5"/>
</dbReference>
<evidence type="ECO:0000313" key="6">
    <source>
        <dbReference type="EMBL" id="MFC4715679.1"/>
    </source>
</evidence>
<evidence type="ECO:0000259" key="5">
    <source>
        <dbReference type="Pfam" id="PF00496"/>
    </source>
</evidence>
<gene>
    <name evidence="6" type="ORF">ACFO7V_05940</name>
</gene>
<keyword evidence="2" id="KW-0813">Transport</keyword>
<dbReference type="Proteomes" id="UP001595884">
    <property type="component" value="Unassembled WGS sequence"/>
</dbReference>
<comment type="similarity">
    <text evidence="1">Belongs to the bacterial solute-binding protein 5 family.</text>
</comment>
<evidence type="ECO:0000313" key="7">
    <source>
        <dbReference type="Proteomes" id="UP001595884"/>
    </source>
</evidence>
<dbReference type="Gene3D" id="3.10.105.10">
    <property type="entry name" value="Dipeptide-binding Protein, Domain 3"/>
    <property type="match status" value="1"/>
</dbReference>
<accession>A0ABV9MJG8</accession>
<keyword evidence="3 4" id="KW-0732">Signal</keyword>
<evidence type="ECO:0000256" key="4">
    <source>
        <dbReference type="SAM" id="SignalP"/>
    </source>
</evidence>
<dbReference type="RefSeq" id="WP_346060231.1">
    <property type="nucleotide sequence ID" value="NZ_BAAAVQ010000076.1"/>
</dbReference>
<dbReference type="PANTHER" id="PTHR30290">
    <property type="entry name" value="PERIPLASMIC BINDING COMPONENT OF ABC TRANSPORTER"/>
    <property type="match status" value="1"/>
</dbReference>
<reference evidence="7" key="1">
    <citation type="journal article" date="2019" name="Int. J. Syst. Evol. Microbiol.">
        <title>The Global Catalogue of Microorganisms (GCM) 10K type strain sequencing project: providing services to taxonomists for standard genome sequencing and annotation.</title>
        <authorList>
            <consortium name="The Broad Institute Genomics Platform"/>
            <consortium name="The Broad Institute Genome Sequencing Center for Infectious Disease"/>
            <person name="Wu L."/>
            <person name="Ma J."/>
        </authorList>
    </citation>
    <scope>NUCLEOTIDE SEQUENCE [LARGE SCALE GENOMIC DNA]</scope>
    <source>
        <strain evidence="7">CGMCC 1.12849</strain>
    </source>
</reference>
<feature type="signal peptide" evidence="4">
    <location>
        <begin position="1"/>
        <end position="19"/>
    </location>
</feature>
<dbReference type="EMBL" id="JBHSHE010000022">
    <property type="protein sequence ID" value="MFC4715679.1"/>
    <property type="molecule type" value="Genomic_DNA"/>
</dbReference>
<dbReference type="PROSITE" id="PS51257">
    <property type="entry name" value="PROKAR_LIPOPROTEIN"/>
    <property type="match status" value="1"/>
</dbReference>
<name>A0ABV9MJG8_9MICC</name>
<dbReference type="PIRSF" id="PIRSF002741">
    <property type="entry name" value="MppA"/>
    <property type="match status" value="1"/>
</dbReference>
<dbReference type="InterPro" id="IPR000914">
    <property type="entry name" value="SBP_5_dom"/>
</dbReference>
<dbReference type="Gene3D" id="3.90.76.10">
    <property type="entry name" value="Dipeptide-binding Protein, Domain 1"/>
    <property type="match status" value="1"/>
</dbReference>
<dbReference type="SUPFAM" id="SSF53850">
    <property type="entry name" value="Periplasmic binding protein-like II"/>
    <property type="match status" value="1"/>
</dbReference>
<sequence length="605" mass="65798">MTRRMMLTGSLAATTLALASCTSKDGQAQASVSASPSKQATPRTLRLASSAPPVYLDPALANDSESFRITRQVYETLVSIDPNTGSPIAGLAEAWTESEDGLRYTFTLRRGVTFHDGSAFNAKAVVANFNRWVKLPKPLAEHASEGFGHVFHHEEHLPKLPTEAELKLTVEKGEDLTEEQRTAETLRLAELEKLKTVFAGDLFIGKSSGGSASYFAGVEATDNYTVTLKLRRRRVGLIEAFTLPGMAIAAPNSLTGGPKANPGESLLTAPIGTGPYKFVSNADGIVKLELFAGYWDKAKLGNNPNHPQLVEVSSISSPYNRESALMAEEIDGFDTVSVDIMRTLVRNAKVVVQRDPFSVLYLGMDRRNTWLAKADFRKAIAHAIDRGSLADKLFLQGSKAAQSILPPTFGVPDPEDTITHSVDKAKALLAGLGYKGELIEFAYPLRVSRSYLPLPERTFAQLAEDLATVGIRIKPRPIPWTDGYVQKIRSKDFTGLHLLGFSGGYRLEDDFISGILDTKEHEFGYTSKLLDSQALVARSLPAGDERTAALTGILRTLNTDLPLVPLVFPISALAFNSNVTYYPSSPMLNESYLDVQMTNSPALSS</sequence>
<protein>
    <submittedName>
        <fullName evidence="6">ABC transporter substrate-binding protein</fullName>
    </submittedName>
</protein>
<dbReference type="InterPro" id="IPR030678">
    <property type="entry name" value="Peptide/Ni-bd"/>
</dbReference>
<organism evidence="6 7">
    <name type="scientific">Glutamicibacter bergerei</name>
    <dbReference type="NCBI Taxonomy" id="256702"/>
    <lineage>
        <taxon>Bacteria</taxon>
        <taxon>Bacillati</taxon>
        <taxon>Actinomycetota</taxon>
        <taxon>Actinomycetes</taxon>
        <taxon>Micrococcales</taxon>
        <taxon>Micrococcaceae</taxon>
        <taxon>Glutamicibacter</taxon>
    </lineage>
</organism>
<evidence type="ECO:0000256" key="2">
    <source>
        <dbReference type="ARBA" id="ARBA00022448"/>
    </source>
</evidence>
<proteinExistence type="inferred from homology"/>
<dbReference type="PANTHER" id="PTHR30290:SF9">
    <property type="entry name" value="OLIGOPEPTIDE-BINDING PROTEIN APPA"/>
    <property type="match status" value="1"/>
</dbReference>
<dbReference type="Pfam" id="PF00496">
    <property type="entry name" value="SBP_bac_5"/>
    <property type="match status" value="1"/>
</dbReference>
<dbReference type="Gene3D" id="3.40.190.10">
    <property type="entry name" value="Periplasmic binding protein-like II"/>
    <property type="match status" value="2"/>
</dbReference>
<feature type="domain" description="Solute-binding protein family 5" evidence="5">
    <location>
        <begin position="87"/>
        <end position="516"/>
    </location>
</feature>
<feature type="chain" id="PRO_5046085249" evidence="4">
    <location>
        <begin position="20"/>
        <end position="605"/>
    </location>
</feature>